<keyword evidence="7" id="KW-1185">Reference proteome</keyword>
<name>A0ABX2Z5V0_PAEPO</name>
<evidence type="ECO:0000259" key="5">
    <source>
        <dbReference type="PROSITE" id="PS51898"/>
    </source>
</evidence>
<dbReference type="PANTHER" id="PTHR30349:SF64">
    <property type="entry name" value="PROPHAGE INTEGRASE INTD-RELATED"/>
    <property type="match status" value="1"/>
</dbReference>
<dbReference type="SUPFAM" id="SSF56349">
    <property type="entry name" value="DNA breaking-rejoining enzymes"/>
    <property type="match status" value="1"/>
</dbReference>
<protein>
    <recommendedName>
        <fullName evidence="5">Tyr recombinase domain-containing protein</fullName>
    </recommendedName>
</protein>
<keyword evidence="3" id="KW-0238">DNA-binding</keyword>
<dbReference type="CDD" id="cd01189">
    <property type="entry name" value="INT_ICEBs1_C_like"/>
    <property type="match status" value="1"/>
</dbReference>
<evidence type="ECO:0000256" key="3">
    <source>
        <dbReference type="ARBA" id="ARBA00023125"/>
    </source>
</evidence>
<proteinExistence type="inferred from homology"/>
<dbReference type="PROSITE" id="PS51898">
    <property type="entry name" value="TYR_RECOMBINASE"/>
    <property type="match status" value="1"/>
</dbReference>
<dbReference type="EMBL" id="LYND01000195">
    <property type="protein sequence ID" value="ODA06132.1"/>
    <property type="molecule type" value="Genomic_DNA"/>
</dbReference>
<dbReference type="Pfam" id="PF14659">
    <property type="entry name" value="Phage_int_SAM_3"/>
    <property type="match status" value="1"/>
</dbReference>
<dbReference type="InterPro" id="IPR011010">
    <property type="entry name" value="DNA_brk_join_enz"/>
</dbReference>
<evidence type="ECO:0000313" key="6">
    <source>
        <dbReference type="EMBL" id="ODA06132.1"/>
    </source>
</evidence>
<dbReference type="InterPro" id="IPR002104">
    <property type="entry name" value="Integrase_catalytic"/>
</dbReference>
<gene>
    <name evidence="6" type="ORF">A7312_16400</name>
</gene>
<evidence type="ECO:0000313" key="7">
    <source>
        <dbReference type="Proteomes" id="UP000094974"/>
    </source>
</evidence>
<dbReference type="Proteomes" id="UP000094974">
    <property type="component" value="Unassembled WGS sequence"/>
</dbReference>
<keyword evidence="2" id="KW-0229">DNA integration</keyword>
<dbReference type="InterPro" id="IPR010998">
    <property type="entry name" value="Integrase_recombinase_N"/>
</dbReference>
<accession>A0ABX2Z5V0</accession>
<dbReference type="InterPro" id="IPR013762">
    <property type="entry name" value="Integrase-like_cat_sf"/>
</dbReference>
<dbReference type="Pfam" id="PF00589">
    <property type="entry name" value="Phage_integrase"/>
    <property type="match status" value="1"/>
</dbReference>
<evidence type="ECO:0000256" key="1">
    <source>
        <dbReference type="ARBA" id="ARBA00008857"/>
    </source>
</evidence>
<evidence type="ECO:0000256" key="4">
    <source>
        <dbReference type="ARBA" id="ARBA00023172"/>
    </source>
</evidence>
<dbReference type="PANTHER" id="PTHR30349">
    <property type="entry name" value="PHAGE INTEGRASE-RELATED"/>
    <property type="match status" value="1"/>
</dbReference>
<comment type="caution">
    <text evidence="6">The sequence shown here is derived from an EMBL/GenBank/DDBJ whole genome shotgun (WGS) entry which is preliminary data.</text>
</comment>
<sequence>MLKGSIEKRGKYTWRLRVDLGYHADGTRNRPDKTHEIDDPSLMKLSENCPKYKDATRKLKDYLDDQLAAFKIEVLSGNYIKPSKLTFKNFYENEWVPKYAVIELKNGTTLESHCSKINNHVLPKIGHMPIDEITTMILVKLFADMRKPGARVDKKGKKSTLASRTIQYAYDVTNSIFQRAVEWRVLTKNPLEGVKRPQISKEDKKARKDRKNYFEEDEAVEVIDKLLYTDSKWRLFFLGAIMGGFRRGELIALDEDDCDFENNRLRIDESISSTKNGQADITDTKNEASNDYVDMPQWYMEELTVHVKGMRKLRFEAKANGTWQGGDRNFVFHSGTGKPYYHTTPSQQWKNWCERHGFRNVSLHGLRHTNATYLLGQGASIKEIQHRLRHSTSQVTSDTYAHVTKKLSRKTTAHLDVFDPKVRPQSVPKSEKGARSL</sequence>
<evidence type="ECO:0000256" key="2">
    <source>
        <dbReference type="ARBA" id="ARBA00022908"/>
    </source>
</evidence>
<dbReference type="Gene3D" id="1.10.150.130">
    <property type="match status" value="1"/>
</dbReference>
<organism evidence="6 7">
    <name type="scientific">Paenibacillus polymyxa</name>
    <name type="common">Bacillus polymyxa</name>
    <dbReference type="NCBI Taxonomy" id="1406"/>
    <lineage>
        <taxon>Bacteria</taxon>
        <taxon>Bacillati</taxon>
        <taxon>Bacillota</taxon>
        <taxon>Bacilli</taxon>
        <taxon>Bacillales</taxon>
        <taxon>Paenibacillaceae</taxon>
        <taxon>Paenibacillus</taxon>
    </lineage>
</organism>
<keyword evidence="4" id="KW-0233">DNA recombination</keyword>
<dbReference type="InterPro" id="IPR050090">
    <property type="entry name" value="Tyrosine_recombinase_XerCD"/>
</dbReference>
<reference evidence="7" key="1">
    <citation type="submission" date="2016-05" db="EMBL/GenBank/DDBJ databases">
        <title>Whole genome shotgun sequencing of cultured foodborne pathogen.</title>
        <authorList>
            <person name="Zheng J."/>
            <person name="Timme R."/>
            <person name="Allard M."/>
            <person name="Strain E."/>
            <person name="Luo Y."/>
            <person name="Brown E."/>
        </authorList>
    </citation>
    <scope>NUCLEOTIDE SEQUENCE [LARGE SCALE GENOMIC DNA]</scope>
    <source>
        <strain evidence="7">CFSAN034343</strain>
    </source>
</reference>
<feature type="domain" description="Tyr recombinase" evidence="5">
    <location>
        <begin position="209"/>
        <end position="413"/>
    </location>
</feature>
<dbReference type="InterPro" id="IPR004107">
    <property type="entry name" value="Integrase_SAM-like_N"/>
</dbReference>
<dbReference type="Gene3D" id="1.10.443.10">
    <property type="entry name" value="Intergrase catalytic core"/>
    <property type="match status" value="1"/>
</dbReference>
<comment type="similarity">
    <text evidence="1">Belongs to the 'phage' integrase family.</text>
</comment>